<dbReference type="Proteomes" id="UP000646579">
    <property type="component" value="Unassembled WGS sequence"/>
</dbReference>
<name>A0A918RXD3_9HYPH</name>
<proteinExistence type="predicted"/>
<comment type="caution">
    <text evidence="1">The sequence shown here is derived from an EMBL/GenBank/DDBJ whole genome shotgun (WGS) entry which is preliminary data.</text>
</comment>
<evidence type="ECO:0000313" key="1">
    <source>
        <dbReference type="EMBL" id="GHA14476.1"/>
    </source>
</evidence>
<evidence type="ECO:0000313" key="2">
    <source>
        <dbReference type="Proteomes" id="UP000646579"/>
    </source>
</evidence>
<organism evidence="1 2">
    <name type="scientific">Devosia pacifica</name>
    <dbReference type="NCBI Taxonomy" id="1335967"/>
    <lineage>
        <taxon>Bacteria</taxon>
        <taxon>Pseudomonadati</taxon>
        <taxon>Pseudomonadota</taxon>
        <taxon>Alphaproteobacteria</taxon>
        <taxon>Hyphomicrobiales</taxon>
        <taxon>Devosiaceae</taxon>
        <taxon>Devosia</taxon>
    </lineage>
</organism>
<gene>
    <name evidence="1" type="ORF">GCM10007989_06460</name>
</gene>
<keyword evidence="2" id="KW-1185">Reference proteome</keyword>
<reference evidence="1" key="1">
    <citation type="journal article" date="2014" name="Int. J. Syst. Evol. Microbiol.">
        <title>Complete genome sequence of Corynebacterium casei LMG S-19264T (=DSM 44701T), isolated from a smear-ripened cheese.</title>
        <authorList>
            <consortium name="US DOE Joint Genome Institute (JGI-PGF)"/>
            <person name="Walter F."/>
            <person name="Albersmeier A."/>
            <person name="Kalinowski J."/>
            <person name="Ruckert C."/>
        </authorList>
    </citation>
    <scope>NUCLEOTIDE SEQUENCE</scope>
    <source>
        <strain evidence="1">KCTC 32437</strain>
    </source>
</reference>
<accession>A0A918RXD3</accession>
<dbReference type="AlphaFoldDB" id="A0A918RXD3"/>
<protein>
    <submittedName>
        <fullName evidence="1">Uncharacterized protein</fullName>
    </submittedName>
</protein>
<dbReference type="EMBL" id="BMZE01000001">
    <property type="protein sequence ID" value="GHA14476.1"/>
    <property type="molecule type" value="Genomic_DNA"/>
</dbReference>
<reference evidence="1" key="2">
    <citation type="submission" date="2020-09" db="EMBL/GenBank/DDBJ databases">
        <authorList>
            <person name="Sun Q."/>
            <person name="Kim S."/>
        </authorList>
    </citation>
    <scope>NUCLEOTIDE SEQUENCE</scope>
    <source>
        <strain evidence="1">KCTC 32437</strain>
    </source>
</reference>
<sequence>MWLDALSARELLDPGTAPGKGLKECEIRLAARLKIAPFIADSVDSREAVKYTQFMFVDGVGGGQRGILLLGVRANSSA</sequence>